<protein>
    <submittedName>
        <fullName evidence="1">Alcohol dehydrogenase</fullName>
    </submittedName>
</protein>
<evidence type="ECO:0000313" key="1">
    <source>
        <dbReference type="EMBL" id="KAH7924548.1"/>
    </source>
</evidence>
<name>A0ACB8BJ37_9AGAM</name>
<accession>A0ACB8BJ37</accession>
<gene>
    <name evidence="1" type="ORF">BV22DRAFT_1034960</name>
</gene>
<evidence type="ECO:0000313" key="2">
    <source>
        <dbReference type="Proteomes" id="UP000790709"/>
    </source>
</evidence>
<keyword evidence="2" id="KW-1185">Reference proteome</keyword>
<comment type="caution">
    <text evidence="1">The sequence shown here is derived from an EMBL/GenBank/DDBJ whole genome shotgun (WGS) entry which is preliminary data.</text>
</comment>
<dbReference type="EMBL" id="MU266421">
    <property type="protein sequence ID" value="KAH7924548.1"/>
    <property type="molecule type" value="Genomic_DNA"/>
</dbReference>
<proteinExistence type="predicted"/>
<dbReference type="Proteomes" id="UP000790709">
    <property type="component" value="Unassembled WGS sequence"/>
</dbReference>
<sequence>MAPIPNGRYLFAEVPSGYPVPGKTTVYDASQTIELDSVPLNGGFLLKTLVLSVDPYLRGRMRDVSEPSYAPAFELGQPLTNFGIGVVLRSENVAVKTGDHLYGFFPFEQYTIQHQANFFTVIRNAENLPWSVYLGAAGMPGQTAYTGWREHADAKKGEMAFITTGAGAVGSMVVQLAKRDGLKVIASAGSDDKVQFMKEIGADVVFNYKTTNTLEVLKREGPIDIYWDNVGGEALEAALETARPKARFIECGMITGYNTTSHPIRNMMNVVAKEIKMSGILVTSLLPKYMEAFLAEIPPLITKGEFKYREDITKGLEHTGEAILAVQKGTNIGKSVILVADK</sequence>
<reference evidence="1" key="1">
    <citation type="journal article" date="2021" name="New Phytol.">
        <title>Evolutionary innovations through gain and loss of genes in the ectomycorrhizal Boletales.</title>
        <authorList>
            <person name="Wu G."/>
            <person name="Miyauchi S."/>
            <person name="Morin E."/>
            <person name="Kuo A."/>
            <person name="Drula E."/>
            <person name="Varga T."/>
            <person name="Kohler A."/>
            <person name="Feng B."/>
            <person name="Cao Y."/>
            <person name="Lipzen A."/>
            <person name="Daum C."/>
            <person name="Hundley H."/>
            <person name="Pangilinan J."/>
            <person name="Johnson J."/>
            <person name="Barry K."/>
            <person name="LaButti K."/>
            <person name="Ng V."/>
            <person name="Ahrendt S."/>
            <person name="Min B."/>
            <person name="Choi I.G."/>
            <person name="Park H."/>
            <person name="Plett J.M."/>
            <person name="Magnuson J."/>
            <person name="Spatafora J.W."/>
            <person name="Nagy L.G."/>
            <person name="Henrissat B."/>
            <person name="Grigoriev I.V."/>
            <person name="Yang Z.L."/>
            <person name="Xu J."/>
            <person name="Martin F.M."/>
        </authorList>
    </citation>
    <scope>NUCLEOTIDE SEQUENCE</scope>
    <source>
        <strain evidence="1">KUC20120723A-06</strain>
    </source>
</reference>
<organism evidence="1 2">
    <name type="scientific">Leucogyrophana mollusca</name>
    <dbReference type="NCBI Taxonomy" id="85980"/>
    <lineage>
        <taxon>Eukaryota</taxon>
        <taxon>Fungi</taxon>
        <taxon>Dikarya</taxon>
        <taxon>Basidiomycota</taxon>
        <taxon>Agaricomycotina</taxon>
        <taxon>Agaricomycetes</taxon>
        <taxon>Agaricomycetidae</taxon>
        <taxon>Boletales</taxon>
        <taxon>Boletales incertae sedis</taxon>
        <taxon>Leucogyrophana</taxon>
    </lineage>
</organism>